<dbReference type="PROSITE" id="PS01124">
    <property type="entry name" value="HTH_ARAC_FAMILY_2"/>
    <property type="match status" value="1"/>
</dbReference>
<name>A0A918ALU5_9PSEU</name>
<dbReference type="GO" id="GO:0003700">
    <property type="term" value="F:DNA-binding transcription factor activity"/>
    <property type="evidence" value="ECO:0007669"/>
    <property type="project" value="InterPro"/>
</dbReference>
<evidence type="ECO:0000256" key="2">
    <source>
        <dbReference type="ARBA" id="ARBA00023125"/>
    </source>
</evidence>
<dbReference type="Gene3D" id="1.10.10.60">
    <property type="entry name" value="Homeodomain-like"/>
    <property type="match status" value="1"/>
</dbReference>
<dbReference type="GO" id="GO:0043565">
    <property type="term" value="F:sequence-specific DNA binding"/>
    <property type="evidence" value="ECO:0007669"/>
    <property type="project" value="InterPro"/>
</dbReference>
<gene>
    <name evidence="5" type="ORF">GCM10010185_29980</name>
</gene>
<dbReference type="InterPro" id="IPR050204">
    <property type="entry name" value="AraC_XylS_family_regulators"/>
</dbReference>
<dbReference type="InterPro" id="IPR018060">
    <property type="entry name" value="HTH_AraC"/>
</dbReference>
<organism evidence="5 6">
    <name type="scientific">Saccharothrix coeruleofusca</name>
    <dbReference type="NCBI Taxonomy" id="33919"/>
    <lineage>
        <taxon>Bacteria</taxon>
        <taxon>Bacillati</taxon>
        <taxon>Actinomycetota</taxon>
        <taxon>Actinomycetes</taxon>
        <taxon>Pseudonocardiales</taxon>
        <taxon>Pseudonocardiaceae</taxon>
        <taxon>Saccharothrix</taxon>
    </lineage>
</organism>
<keyword evidence="3" id="KW-0804">Transcription</keyword>
<dbReference type="PANTHER" id="PTHR46796:SF12">
    <property type="entry name" value="HTH-TYPE DNA-BINDING TRANSCRIPTIONAL ACTIVATOR EUTR"/>
    <property type="match status" value="1"/>
</dbReference>
<protein>
    <submittedName>
        <fullName evidence="5">AraC family transcriptional regulator</fullName>
    </submittedName>
</protein>
<reference evidence="5" key="1">
    <citation type="journal article" date="2014" name="Int. J. Syst. Evol. Microbiol.">
        <title>Complete genome sequence of Corynebacterium casei LMG S-19264T (=DSM 44701T), isolated from a smear-ripened cheese.</title>
        <authorList>
            <consortium name="US DOE Joint Genome Institute (JGI-PGF)"/>
            <person name="Walter F."/>
            <person name="Albersmeier A."/>
            <person name="Kalinowski J."/>
            <person name="Ruckert C."/>
        </authorList>
    </citation>
    <scope>NUCLEOTIDE SEQUENCE</scope>
    <source>
        <strain evidence="5">JCM 3313</strain>
    </source>
</reference>
<evidence type="ECO:0000313" key="5">
    <source>
        <dbReference type="EMBL" id="GGP55413.1"/>
    </source>
</evidence>
<proteinExistence type="predicted"/>
<feature type="domain" description="HTH araC/xylS-type" evidence="4">
    <location>
        <begin position="219"/>
        <end position="320"/>
    </location>
</feature>
<keyword evidence="2" id="KW-0238">DNA-binding</keyword>
<dbReference type="PROSITE" id="PS00041">
    <property type="entry name" value="HTH_ARAC_FAMILY_1"/>
    <property type="match status" value="1"/>
</dbReference>
<dbReference type="RefSeq" id="WP_189223811.1">
    <property type="nucleotide sequence ID" value="NZ_BMRG01000004.1"/>
</dbReference>
<keyword evidence="1" id="KW-0805">Transcription regulation</keyword>
<sequence>MTSTRAVSDFETTDPEAGHAFLTTAYGTGMRIRWRSRAGWRLRHQRVDAGAFRLESTSQSTHLVLTVDPQRAHVVCRSTTSRLVRRCGADEGRHGPGEVFLANRAGSPHTARWLPGGLEVCVLDPDLLAGVAATAPARHPAPLRFTRFEPVTPAGARLWSSARRYVAGLLADPATAAQPLLVANAAHLLATVTLAVFPNTALTDPTAQERRDATPTALRRAVAFIEDNAARDIDVAAIAAAANVGIRAVQLAFRRHLGTTPTAYLRRVRLDLAHRELLSTDPRDGTVSAIAARWGFASHSRFTAHYRAAYGVPPSRTLALR</sequence>
<dbReference type="PANTHER" id="PTHR46796">
    <property type="entry name" value="HTH-TYPE TRANSCRIPTIONAL ACTIVATOR RHAS-RELATED"/>
    <property type="match status" value="1"/>
</dbReference>
<dbReference type="AlphaFoldDB" id="A0A918ALU5"/>
<comment type="caution">
    <text evidence="5">The sequence shown here is derived from an EMBL/GenBank/DDBJ whole genome shotgun (WGS) entry which is preliminary data.</text>
</comment>
<dbReference type="SUPFAM" id="SSF46689">
    <property type="entry name" value="Homeodomain-like"/>
    <property type="match status" value="2"/>
</dbReference>
<evidence type="ECO:0000256" key="3">
    <source>
        <dbReference type="ARBA" id="ARBA00023163"/>
    </source>
</evidence>
<dbReference type="EMBL" id="BMRG01000004">
    <property type="protein sequence ID" value="GGP55413.1"/>
    <property type="molecule type" value="Genomic_DNA"/>
</dbReference>
<keyword evidence="6" id="KW-1185">Reference proteome</keyword>
<evidence type="ECO:0000313" key="6">
    <source>
        <dbReference type="Proteomes" id="UP000639606"/>
    </source>
</evidence>
<accession>A0A918ALU5</accession>
<dbReference type="InterPro" id="IPR009057">
    <property type="entry name" value="Homeodomain-like_sf"/>
</dbReference>
<dbReference type="Pfam" id="PF12833">
    <property type="entry name" value="HTH_18"/>
    <property type="match status" value="1"/>
</dbReference>
<dbReference type="InterPro" id="IPR018062">
    <property type="entry name" value="HTH_AraC-typ_CS"/>
</dbReference>
<dbReference type="SMART" id="SM00342">
    <property type="entry name" value="HTH_ARAC"/>
    <property type="match status" value="1"/>
</dbReference>
<reference evidence="5" key="2">
    <citation type="submission" date="2020-09" db="EMBL/GenBank/DDBJ databases">
        <authorList>
            <person name="Sun Q."/>
            <person name="Ohkuma M."/>
        </authorList>
    </citation>
    <scope>NUCLEOTIDE SEQUENCE</scope>
    <source>
        <strain evidence="5">JCM 3313</strain>
    </source>
</reference>
<evidence type="ECO:0000256" key="1">
    <source>
        <dbReference type="ARBA" id="ARBA00023015"/>
    </source>
</evidence>
<evidence type="ECO:0000259" key="4">
    <source>
        <dbReference type="PROSITE" id="PS01124"/>
    </source>
</evidence>
<dbReference type="Proteomes" id="UP000639606">
    <property type="component" value="Unassembled WGS sequence"/>
</dbReference>